<organism evidence="1">
    <name type="scientific">Anguilla anguilla</name>
    <name type="common">European freshwater eel</name>
    <name type="synonym">Muraena anguilla</name>
    <dbReference type="NCBI Taxonomy" id="7936"/>
    <lineage>
        <taxon>Eukaryota</taxon>
        <taxon>Metazoa</taxon>
        <taxon>Chordata</taxon>
        <taxon>Craniata</taxon>
        <taxon>Vertebrata</taxon>
        <taxon>Euteleostomi</taxon>
        <taxon>Actinopterygii</taxon>
        <taxon>Neopterygii</taxon>
        <taxon>Teleostei</taxon>
        <taxon>Anguilliformes</taxon>
        <taxon>Anguillidae</taxon>
        <taxon>Anguilla</taxon>
    </lineage>
</organism>
<dbReference type="EMBL" id="GBXM01069987">
    <property type="protein sequence ID" value="JAH38590.1"/>
    <property type="molecule type" value="Transcribed_RNA"/>
</dbReference>
<accession>A0A0E9SD20</accession>
<reference evidence="1" key="2">
    <citation type="journal article" date="2015" name="Fish Shellfish Immunol.">
        <title>Early steps in the European eel (Anguilla anguilla)-Vibrio vulnificus interaction in the gills: Role of the RtxA13 toxin.</title>
        <authorList>
            <person name="Callol A."/>
            <person name="Pajuelo D."/>
            <person name="Ebbesson L."/>
            <person name="Teles M."/>
            <person name="MacKenzie S."/>
            <person name="Amaro C."/>
        </authorList>
    </citation>
    <scope>NUCLEOTIDE SEQUENCE</scope>
</reference>
<protein>
    <submittedName>
        <fullName evidence="1">Uncharacterized protein</fullName>
    </submittedName>
</protein>
<dbReference type="AlphaFoldDB" id="A0A0E9SD20"/>
<sequence length="43" mass="4864">MQEVFIFIHLRENCFLEPHSLCISCCFYLSSKLQSPGGSVVSL</sequence>
<reference evidence="1" key="1">
    <citation type="submission" date="2014-11" db="EMBL/GenBank/DDBJ databases">
        <authorList>
            <person name="Amaro Gonzalez C."/>
        </authorList>
    </citation>
    <scope>NUCLEOTIDE SEQUENCE</scope>
</reference>
<name>A0A0E9SD20_ANGAN</name>
<proteinExistence type="predicted"/>
<evidence type="ECO:0000313" key="1">
    <source>
        <dbReference type="EMBL" id="JAH38590.1"/>
    </source>
</evidence>